<dbReference type="GO" id="GO:0043138">
    <property type="term" value="F:3'-5' DNA helicase activity"/>
    <property type="evidence" value="ECO:0007669"/>
    <property type="project" value="TreeGrafter"/>
</dbReference>
<dbReference type="PANTHER" id="PTHR30580:SF0">
    <property type="entry name" value="PRIMOSOMAL PROTEIN N"/>
    <property type="match status" value="1"/>
</dbReference>
<gene>
    <name evidence="5" type="ORF">F5897_001245</name>
</gene>
<protein>
    <submittedName>
        <fullName evidence="5">Primosomal protein N' (Replication factor Y)</fullName>
        <ecNumber evidence="5">3.6.4.-</ecNumber>
    </submittedName>
</protein>
<sequence length="695" mass="74976">MSEQLSPAPRRQPRVAKVLLDTRLPQLAHVFDYAIPERLAAQIQQGMRVKVPLRGKQRSSYGWVVELAQHSSYGGELAIIDALVGEVPLLTPQLWELAQNLADRAAGSACDILRLAIPTRHARAERKYLIELPQTAAAAETAIAQLNARIAATDGAEMLAGGQIHQLPNYNPEALAEKLLAGEKLAYTAAHSMARLASDEWVGNWAVTLAATASRVLAAGKSVIICLPDWRDLEQLSAALTVALGPAADALVRLDAKQSAEKRFGNYLQALSGTPRIIIGNRSAVYAPAANLGAIVMWDEADPLLAEPLAPYVHPRDAALQRQKQESCGLLFFGHSRSGEIQRLLDLGYLQPQPHPVHRTKIRHAAMHVQGDEFAGRIPEAALRLIRQAAETGPVLVQVAKPGYASAVVCKDCRSRAVCGRCSGPLGAPQTAGKLQCLWCLEPVMQWRCNNCHGKTAHLAAPGTRMTAERLQQQLRGYRIIVADGENIVTRVDARSAIVVATVGAEPLAAGGYSSVVLLDAERLLQIPTLHAAEDCLRWWENAAAKAGPQAVCLLASGSGPVVTALLRGTAEQWLQGELRERQELRYPPMVRVAAVSGQRADVQAALTALAEIAECDALDPVPLGDGTWRAVVRCSYRAAAEVAKVLRGQILAVAAGRITPTKSRPNPKMRSGLRVKFDDRSIFDEPRAPQQTVL</sequence>
<dbReference type="GO" id="GO:0003677">
    <property type="term" value="F:DNA binding"/>
    <property type="evidence" value="ECO:0007669"/>
    <property type="project" value="UniProtKB-KW"/>
</dbReference>
<keyword evidence="6" id="KW-1185">Reference proteome</keyword>
<dbReference type="Proteomes" id="UP000571183">
    <property type="component" value="Unassembled WGS sequence"/>
</dbReference>
<dbReference type="EMBL" id="JACIFD010000012">
    <property type="protein sequence ID" value="MBB4071922.1"/>
    <property type="molecule type" value="Genomic_DNA"/>
</dbReference>
<dbReference type="GO" id="GO:0006270">
    <property type="term" value="P:DNA replication initiation"/>
    <property type="evidence" value="ECO:0007669"/>
    <property type="project" value="TreeGrafter"/>
</dbReference>
<evidence type="ECO:0000256" key="1">
    <source>
        <dbReference type="ARBA" id="ARBA00022741"/>
    </source>
</evidence>
<dbReference type="PANTHER" id="PTHR30580">
    <property type="entry name" value="PRIMOSOMAL PROTEIN N"/>
    <property type="match status" value="1"/>
</dbReference>
<evidence type="ECO:0000256" key="3">
    <source>
        <dbReference type="ARBA" id="ARBA00023125"/>
    </source>
</evidence>
<evidence type="ECO:0000313" key="5">
    <source>
        <dbReference type="EMBL" id="MBB4071922.1"/>
    </source>
</evidence>
<dbReference type="InterPro" id="IPR042115">
    <property type="entry name" value="PriA_3primeBD_sf"/>
</dbReference>
<evidence type="ECO:0000313" key="6">
    <source>
        <dbReference type="Proteomes" id="UP000571183"/>
    </source>
</evidence>
<reference evidence="5" key="1">
    <citation type="submission" date="2020-08" db="EMBL/GenBank/DDBJ databases">
        <title>Sequencing the genomes of 1000 actinobacteria strains.</title>
        <authorList>
            <person name="Klenk H.-P."/>
        </authorList>
    </citation>
    <scope>NUCLEOTIDE SEQUENCE [LARGE SCALE GENOMIC DNA]</scope>
    <source>
        <strain evidence="5">DSM 27064</strain>
    </source>
</reference>
<dbReference type="GO" id="GO:0005524">
    <property type="term" value="F:ATP binding"/>
    <property type="evidence" value="ECO:0007669"/>
    <property type="project" value="UniProtKB-KW"/>
</dbReference>
<feature type="domain" description="Primosomal protein N' 3' DNA-binding" evidence="4">
    <location>
        <begin position="18"/>
        <end position="118"/>
    </location>
</feature>
<evidence type="ECO:0000259" key="4">
    <source>
        <dbReference type="Pfam" id="PF17764"/>
    </source>
</evidence>
<dbReference type="EC" id="3.6.4.-" evidence="5"/>
<keyword evidence="3" id="KW-0238">DNA-binding</keyword>
<accession>A0A840DKB5</accession>
<evidence type="ECO:0000256" key="2">
    <source>
        <dbReference type="ARBA" id="ARBA00022840"/>
    </source>
</evidence>
<dbReference type="InterPro" id="IPR041222">
    <property type="entry name" value="PriA_3primeBD"/>
</dbReference>
<keyword evidence="2" id="KW-0067">ATP-binding</keyword>
<name>A0A840DKB5_9MICO</name>
<dbReference type="RefSeq" id="WP_183304870.1">
    <property type="nucleotide sequence ID" value="NZ_JACIFD010000012.1"/>
</dbReference>
<comment type="caution">
    <text evidence="5">The sequence shown here is derived from an EMBL/GenBank/DDBJ whole genome shotgun (WGS) entry which is preliminary data.</text>
</comment>
<proteinExistence type="predicted"/>
<dbReference type="GO" id="GO:0016787">
    <property type="term" value="F:hydrolase activity"/>
    <property type="evidence" value="ECO:0007669"/>
    <property type="project" value="UniProtKB-KW"/>
</dbReference>
<keyword evidence="1" id="KW-0547">Nucleotide-binding</keyword>
<dbReference type="InterPro" id="IPR027417">
    <property type="entry name" value="P-loop_NTPase"/>
</dbReference>
<dbReference type="GO" id="GO:0006310">
    <property type="term" value="P:DNA recombination"/>
    <property type="evidence" value="ECO:0007669"/>
    <property type="project" value="TreeGrafter"/>
</dbReference>
<dbReference type="GO" id="GO:0006302">
    <property type="term" value="P:double-strand break repair"/>
    <property type="evidence" value="ECO:0007669"/>
    <property type="project" value="TreeGrafter"/>
</dbReference>
<dbReference type="AlphaFoldDB" id="A0A840DKB5"/>
<dbReference type="Gene3D" id="3.40.50.300">
    <property type="entry name" value="P-loop containing nucleotide triphosphate hydrolases"/>
    <property type="match status" value="1"/>
</dbReference>
<dbReference type="Gene3D" id="3.40.1440.60">
    <property type="entry name" value="PriA, 3(prime) DNA-binding domain"/>
    <property type="match status" value="1"/>
</dbReference>
<organism evidence="5 6">
    <name type="scientific">Canibacter oris</name>
    <dbReference type="NCBI Taxonomy" id="1365628"/>
    <lineage>
        <taxon>Bacteria</taxon>
        <taxon>Bacillati</taxon>
        <taxon>Actinomycetota</taxon>
        <taxon>Actinomycetes</taxon>
        <taxon>Micrococcales</taxon>
        <taxon>Microbacteriaceae</taxon>
        <taxon>Canibacter</taxon>
    </lineage>
</organism>
<dbReference type="Pfam" id="PF17764">
    <property type="entry name" value="PriA_3primeBD"/>
    <property type="match status" value="1"/>
</dbReference>
<keyword evidence="5" id="KW-0378">Hydrolase</keyword>